<sequence length="201" mass="22337">METAVASIITVLGIITLIALIVLCHRLALRHAAKKAALEDPACNPNVYVEQFSTVPVYRPDGLVLHNLQSRQSPSMRQNNYKTPATGQQSVQMYRCPALAPEYETFQSRYCSRVYEAANISRTSRHGHSSRNNVAPARGAPPPYTLCDDDDCKITIQPPVYTSATTTTPRVSNYCALQELPPPPSTYPGHLENRVYEQPYC</sequence>
<protein>
    <submittedName>
        <fullName evidence="2">Uncharacterized protein</fullName>
    </submittedName>
</protein>
<evidence type="ECO:0000313" key="3">
    <source>
        <dbReference type="Proteomes" id="UP001642406"/>
    </source>
</evidence>
<comment type="caution">
    <text evidence="2">The sequence shown here is derived from an EMBL/GenBank/DDBJ whole genome shotgun (WGS) entry which is preliminary data.</text>
</comment>
<name>A0ABP0AQM2_9PEZI</name>
<dbReference type="Proteomes" id="UP001642406">
    <property type="component" value="Unassembled WGS sequence"/>
</dbReference>
<keyword evidence="1" id="KW-1133">Transmembrane helix</keyword>
<evidence type="ECO:0000256" key="1">
    <source>
        <dbReference type="SAM" id="Phobius"/>
    </source>
</evidence>
<reference evidence="2 3" key="1">
    <citation type="submission" date="2024-01" db="EMBL/GenBank/DDBJ databases">
        <authorList>
            <person name="Allen C."/>
            <person name="Tagirdzhanova G."/>
        </authorList>
    </citation>
    <scope>NUCLEOTIDE SEQUENCE [LARGE SCALE GENOMIC DNA]</scope>
</reference>
<keyword evidence="3" id="KW-1185">Reference proteome</keyword>
<proteinExistence type="predicted"/>
<accession>A0ABP0AQM2</accession>
<organism evidence="2 3">
    <name type="scientific">Sporothrix bragantina</name>
    <dbReference type="NCBI Taxonomy" id="671064"/>
    <lineage>
        <taxon>Eukaryota</taxon>
        <taxon>Fungi</taxon>
        <taxon>Dikarya</taxon>
        <taxon>Ascomycota</taxon>
        <taxon>Pezizomycotina</taxon>
        <taxon>Sordariomycetes</taxon>
        <taxon>Sordariomycetidae</taxon>
        <taxon>Ophiostomatales</taxon>
        <taxon>Ophiostomataceae</taxon>
        <taxon>Sporothrix</taxon>
    </lineage>
</organism>
<keyword evidence="1" id="KW-0472">Membrane</keyword>
<evidence type="ECO:0000313" key="2">
    <source>
        <dbReference type="EMBL" id="CAK7209540.1"/>
    </source>
</evidence>
<keyword evidence="1" id="KW-0812">Transmembrane</keyword>
<dbReference type="EMBL" id="CAWUHC010000003">
    <property type="protein sequence ID" value="CAK7209540.1"/>
    <property type="molecule type" value="Genomic_DNA"/>
</dbReference>
<gene>
    <name evidence="2" type="ORF">SBRCBS47491_000478</name>
</gene>
<feature type="transmembrane region" description="Helical" evidence="1">
    <location>
        <begin position="6"/>
        <end position="29"/>
    </location>
</feature>